<reference evidence="1 2" key="1">
    <citation type="submission" date="2020-01" db="EMBL/GenBank/DDBJ databases">
        <title>Leptobacterium flavescens.</title>
        <authorList>
            <person name="Wang G."/>
        </authorList>
    </citation>
    <scope>NUCLEOTIDE SEQUENCE [LARGE SCALE GENOMIC DNA]</scope>
    <source>
        <strain evidence="1 2">KCTC 22160</strain>
    </source>
</reference>
<dbReference type="AlphaFoldDB" id="A0A6P0UQV0"/>
<proteinExistence type="predicted"/>
<evidence type="ECO:0000313" key="1">
    <source>
        <dbReference type="EMBL" id="NER12786.1"/>
    </source>
</evidence>
<comment type="caution">
    <text evidence="1">The sequence shown here is derived from an EMBL/GenBank/DDBJ whole genome shotgun (WGS) entry which is preliminary data.</text>
</comment>
<dbReference type="RefSeq" id="WP_163605796.1">
    <property type="nucleotide sequence ID" value="NZ_JAABOO010000001.1"/>
</dbReference>
<organism evidence="1 2">
    <name type="scientific">Leptobacterium flavescens</name>
    <dbReference type="NCBI Taxonomy" id="472055"/>
    <lineage>
        <taxon>Bacteria</taxon>
        <taxon>Pseudomonadati</taxon>
        <taxon>Bacteroidota</taxon>
        <taxon>Flavobacteriia</taxon>
        <taxon>Flavobacteriales</taxon>
        <taxon>Flavobacteriaceae</taxon>
        <taxon>Leptobacterium</taxon>
    </lineage>
</organism>
<dbReference type="EMBL" id="JAABOO010000001">
    <property type="protein sequence ID" value="NER12786.1"/>
    <property type="molecule type" value="Genomic_DNA"/>
</dbReference>
<evidence type="ECO:0008006" key="3">
    <source>
        <dbReference type="Google" id="ProtNLM"/>
    </source>
</evidence>
<keyword evidence="2" id="KW-1185">Reference proteome</keyword>
<gene>
    <name evidence="1" type="ORF">GWK08_05000</name>
</gene>
<name>A0A6P0UQV0_9FLAO</name>
<dbReference type="Proteomes" id="UP000468581">
    <property type="component" value="Unassembled WGS sequence"/>
</dbReference>
<protein>
    <recommendedName>
        <fullName evidence="3">TonB C-terminal domain-containing protein</fullName>
    </recommendedName>
</protein>
<accession>A0A6P0UQV0</accession>
<sequence length="169" mass="19367">MRTTFFIICFIILLNSGGCSYLKDQDKKADELASQRIDTINWNEVDSFPLFESCNELAPKEEQKVCFESTFSRHLMSALGEHEFVVNYSIRETVLLDLKIDHQGAVSILNIRASENLKRQLPQLEAALEKAIRKLPKIYAAQKKAKSEFEIQMVPVSTRFTLPIELDVK</sequence>
<evidence type="ECO:0000313" key="2">
    <source>
        <dbReference type="Proteomes" id="UP000468581"/>
    </source>
</evidence>